<dbReference type="RefSeq" id="WP_116180305.1">
    <property type="nucleotide sequence ID" value="NZ_CP144375.1"/>
</dbReference>
<keyword evidence="1" id="KW-0732">Signal</keyword>
<protein>
    <submittedName>
        <fullName evidence="2">Uncharacterized protein</fullName>
    </submittedName>
</protein>
<sequence>MASTVRTSHRTRFRRAGRAAAVAALVAGGLTAGLAPAAHADLVSCPIPASGVSTDQPEGNYLDRSSIGASGKFALCTSSGWTLSECGAGLSAQQLSNSEVVVNSIEYRQALAVCDVTQLY</sequence>
<organism evidence="2 3">
    <name type="scientific">Kutzneria buriramensis</name>
    <dbReference type="NCBI Taxonomy" id="1045776"/>
    <lineage>
        <taxon>Bacteria</taxon>
        <taxon>Bacillati</taxon>
        <taxon>Actinomycetota</taxon>
        <taxon>Actinomycetes</taxon>
        <taxon>Pseudonocardiales</taxon>
        <taxon>Pseudonocardiaceae</taxon>
        <taxon>Kutzneria</taxon>
    </lineage>
</organism>
<evidence type="ECO:0000256" key="1">
    <source>
        <dbReference type="SAM" id="SignalP"/>
    </source>
</evidence>
<gene>
    <name evidence="2" type="ORF">BCF44_119202</name>
</gene>
<accession>A0A3E0GZ41</accession>
<dbReference type="Proteomes" id="UP000256269">
    <property type="component" value="Unassembled WGS sequence"/>
</dbReference>
<proteinExistence type="predicted"/>
<dbReference type="AlphaFoldDB" id="A0A3E0GZ41"/>
<comment type="caution">
    <text evidence="2">The sequence shown here is derived from an EMBL/GenBank/DDBJ whole genome shotgun (WGS) entry which is preliminary data.</text>
</comment>
<keyword evidence="3" id="KW-1185">Reference proteome</keyword>
<evidence type="ECO:0000313" key="3">
    <source>
        <dbReference type="Proteomes" id="UP000256269"/>
    </source>
</evidence>
<dbReference type="EMBL" id="QUNO01000019">
    <property type="protein sequence ID" value="REH34926.1"/>
    <property type="molecule type" value="Genomic_DNA"/>
</dbReference>
<reference evidence="2 3" key="1">
    <citation type="submission" date="2018-08" db="EMBL/GenBank/DDBJ databases">
        <title>Genomic Encyclopedia of Archaeal and Bacterial Type Strains, Phase II (KMG-II): from individual species to whole genera.</title>
        <authorList>
            <person name="Goeker M."/>
        </authorList>
    </citation>
    <scope>NUCLEOTIDE SEQUENCE [LARGE SCALE GENOMIC DNA]</scope>
    <source>
        <strain evidence="2 3">DSM 45791</strain>
    </source>
</reference>
<evidence type="ECO:0000313" key="2">
    <source>
        <dbReference type="EMBL" id="REH34926.1"/>
    </source>
</evidence>
<feature type="chain" id="PRO_5038950672" evidence="1">
    <location>
        <begin position="41"/>
        <end position="120"/>
    </location>
</feature>
<name>A0A3E0GZ41_9PSEU</name>
<feature type="signal peptide" evidence="1">
    <location>
        <begin position="1"/>
        <end position="40"/>
    </location>
</feature>